<evidence type="ECO:0000256" key="1">
    <source>
        <dbReference type="ARBA" id="ARBA00022723"/>
    </source>
</evidence>
<dbReference type="InterPro" id="IPR006657">
    <property type="entry name" value="MoPterin_dinucl-bd_dom"/>
</dbReference>
<evidence type="ECO:0000256" key="2">
    <source>
        <dbReference type="ARBA" id="ARBA00023002"/>
    </source>
</evidence>
<gene>
    <name evidence="7" type="ORF">MNB_SV-12-608</name>
</gene>
<dbReference type="GO" id="GO:0046872">
    <property type="term" value="F:metal ion binding"/>
    <property type="evidence" value="ECO:0007669"/>
    <property type="project" value="UniProtKB-KW"/>
</dbReference>
<dbReference type="Gene3D" id="3.40.50.740">
    <property type="match status" value="1"/>
</dbReference>
<keyword evidence="1" id="KW-0479">Metal-binding</keyword>
<keyword evidence="3" id="KW-0408">Iron</keyword>
<dbReference type="AlphaFoldDB" id="A0A1W1BXL3"/>
<dbReference type="GO" id="GO:0016491">
    <property type="term" value="F:oxidoreductase activity"/>
    <property type="evidence" value="ECO:0007669"/>
    <property type="project" value="UniProtKB-KW"/>
</dbReference>
<dbReference type="GO" id="GO:0043546">
    <property type="term" value="F:molybdopterin cofactor binding"/>
    <property type="evidence" value="ECO:0007669"/>
    <property type="project" value="InterPro"/>
</dbReference>
<dbReference type="Pfam" id="PF01568">
    <property type="entry name" value="Molydop_binding"/>
    <property type="match status" value="1"/>
</dbReference>
<dbReference type="SUPFAM" id="SSF50692">
    <property type="entry name" value="ADC-like"/>
    <property type="match status" value="1"/>
</dbReference>
<feature type="domain" description="Molybdopterin oxidoreductase" evidence="5">
    <location>
        <begin position="24"/>
        <end position="429"/>
    </location>
</feature>
<keyword evidence="4" id="KW-0411">Iron-sulfur</keyword>
<feature type="domain" description="Molybdopterin dinucleotide-binding" evidence="6">
    <location>
        <begin position="514"/>
        <end position="615"/>
    </location>
</feature>
<dbReference type="CDD" id="cd00508">
    <property type="entry name" value="MopB_CT_Fdh-Nap-like"/>
    <property type="match status" value="1"/>
</dbReference>
<sequence>MSQTETIHTNRLLLNRKRDTIHSDFVNSTYDDSLEFVASKIKETNPKRVGFYLSGQMLNEDYYVANKLAKGFIGTANCDTNSRTCMSSAVVGYKKSFGLDYVPVCMDDIEHCNLLILIGANPAEAHVVLFNRIKKAKKRGMKVVVIDPRFTMSAKIADIYLPLKVGTDIDLLNLLAIRLIKENRIDSEFIQNHSNNFENYKESLLRLDEEQLFSSCQIEKGLFEKFYQLFIGSQNIITAWTMGVNQSIQGVDKNLAINNIHIITGQINRRGSGAFSLTGQPNAMGGREVGGLSTTLAVHLDYSEENCKKVSKFWKTNNLPRENGLTAFEMITKGELDVLIICHTDPVYHLPNRNLVESAFKKIGLVVEINAYNNSETSKFSHIQIPAVPFGLKEGTQTNMDRTLTRVEPFEPKGDLLQDWEIFAKLGEKLDYQEAFEFRNTREVFEEYQEMTRLSEKEHLNIFEADYEILKNRPFVWGENLYRDNKFFTPNQRANLFFVENQNLSEQTSKEYPFTLITGRIRDQWHGGSKTASVKALLKHKKLNLIEINRENAKELGVKNGKKVLVRSRRGEIEAEVVISDINRKTVFIPISHLGVNYLTDDKLDPLSKEPDYNHGAVWIGRLE</sequence>
<evidence type="ECO:0000259" key="5">
    <source>
        <dbReference type="Pfam" id="PF00384"/>
    </source>
</evidence>
<evidence type="ECO:0000259" key="6">
    <source>
        <dbReference type="Pfam" id="PF01568"/>
    </source>
</evidence>
<accession>A0A1W1BXL3</accession>
<keyword evidence="2 7" id="KW-0560">Oxidoreductase</keyword>
<organism evidence="7">
    <name type="scientific">hydrothermal vent metagenome</name>
    <dbReference type="NCBI Taxonomy" id="652676"/>
    <lineage>
        <taxon>unclassified sequences</taxon>
        <taxon>metagenomes</taxon>
        <taxon>ecological metagenomes</taxon>
    </lineage>
</organism>
<dbReference type="EMBL" id="FPHE01000083">
    <property type="protein sequence ID" value="SFV58201.1"/>
    <property type="molecule type" value="Genomic_DNA"/>
</dbReference>
<evidence type="ECO:0000256" key="3">
    <source>
        <dbReference type="ARBA" id="ARBA00023004"/>
    </source>
</evidence>
<dbReference type="GO" id="GO:0051536">
    <property type="term" value="F:iron-sulfur cluster binding"/>
    <property type="evidence" value="ECO:0007669"/>
    <property type="project" value="UniProtKB-KW"/>
</dbReference>
<name>A0A1W1BXL3_9ZZZZ</name>
<evidence type="ECO:0000256" key="4">
    <source>
        <dbReference type="ARBA" id="ARBA00023014"/>
    </source>
</evidence>
<dbReference type="SUPFAM" id="SSF53706">
    <property type="entry name" value="Formate dehydrogenase/DMSO reductase, domains 1-3"/>
    <property type="match status" value="1"/>
</dbReference>
<dbReference type="PANTHER" id="PTHR43105">
    <property type="entry name" value="RESPIRATORY NITRATE REDUCTASE"/>
    <property type="match status" value="1"/>
</dbReference>
<dbReference type="GO" id="GO:0016020">
    <property type="term" value="C:membrane"/>
    <property type="evidence" value="ECO:0007669"/>
    <property type="project" value="TreeGrafter"/>
</dbReference>
<reference evidence="7" key="1">
    <citation type="submission" date="2016-10" db="EMBL/GenBank/DDBJ databases">
        <authorList>
            <person name="de Groot N.N."/>
        </authorList>
    </citation>
    <scope>NUCLEOTIDE SEQUENCE</scope>
</reference>
<evidence type="ECO:0000313" key="7">
    <source>
        <dbReference type="EMBL" id="SFV58201.1"/>
    </source>
</evidence>
<proteinExistence type="predicted"/>
<dbReference type="InterPro" id="IPR050123">
    <property type="entry name" value="Prok_molybdopt-oxidoreductase"/>
</dbReference>
<dbReference type="InterPro" id="IPR009010">
    <property type="entry name" value="Asp_de-COase-like_dom_sf"/>
</dbReference>
<dbReference type="Gene3D" id="2.40.40.20">
    <property type="match status" value="1"/>
</dbReference>
<dbReference type="PANTHER" id="PTHR43105:SF9">
    <property type="entry name" value="NADPH-FE(3+) OXIDOREDUCTASE SUBUNIT ALPHA"/>
    <property type="match status" value="1"/>
</dbReference>
<dbReference type="EC" id="1.7.99.4" evidence="7"/>
<dbReference type="InterPro" id="IPR006656">
    <property type="entry name" value="Mopterin_OxRdtase"/>
</dbReference>
<dbReference type="Gene3D" id="3.40.228.10">
    <property type="entry name" value="Dimethylsulfoxide Reductase, domain 2"/>
    <property type="match status" value="1"/>
</dbReference>
<protein>
    <submittedName>
        <fullName evidence="7">Assimilatory nitrate reductase large subunit</fullName>
        <ecNumber evidence="7">1.7.99.4</ecNumber>
    </submittedName>
</protein>
<dbReference type="Pfam" id="PF00384">
    <property type="entry name" value="Molybdopterin"/>
    <property type="match status" value="1"/>
</dbReference>